<dbReference type="KEGG" id="ccj:UL81_03845"/>
<keyword evidence="2" id="KW-0472">Membrane</keyword>
<feature type="region of interest" description="Disordered" evidence="1">
    <location>
        <begin position="114"/>
        <end position="144"/>
    </location>
</feature>
<proteinExistence type="predicted"/>
<dbReference type="EMBL" id="CP011311">
    <property type="protein sequence ID" value="AKE38744.1"/>
    <property type="molecule type" value="Genomic_DNA"/>
</dbReference>
<accession>A0A0F6TA50</accession>
<keyword evidence="4" id="KW-1185">Reference proteome</keyword>
<dbReference type="InterPro" id="IPR053779">
    <property type="entry name" value="GlpR"/>
</dbReference>
<organism evidence="3 4">
    <name type="scientific">Corynebacterium camporealensis</name>
    <dbReference type="NCBI Taxonomy" id="161896"/>
    <lineage>
        <taxon>Bacteria</taxon>
        <taxon>Bacillati</taxon>
        <taxon>Actinomycetota</taxon>
        <taxon>Actinomycetes</taxon>
        <taxon>Mycobacteriales</taxon>
        <taxon>Corynebacteriaceae</taxon>
        <taxon>Corynebacterium</taxon>
    </lineage>
</organism>
<dbReference type="STRING" id="161896.UL81_03845"/>
<feature type="transmembrane region" description="Helical" evidence="2">
    <location>
        <begin position="6"/>
        <end position="23"/>
    </location>
</feature>
<dbReference type="HOGENOM" id="CLU_037505_0_0_11"/>
<feature type="transmembrane region" description="Helical" evidence="2">
    <location>
        <begin position="229"/>
        <end position="247"/>
    </location>
</feature>
<sequence>MSTAIPIILIVIVWLFVLAPWLLRSQRPMSHTGEAFEETRVLYEGDSGDLAGAPRPRARQEDAARAAASAHGDEEEEYEIVDADTPDEVGIARAVGKPEDTVEGEIVDEDDDVLVEDTEDEPEEAVDEGAEGSAEEDEDESFEPVEGEIAEDAYDFNETYTSPVDLMYPGAVDAQEQRVAAEVEEPEEVQEDTELSDEEVAFAQSRRGGWDPVADKKASADRYQRRQRTLLGLVVAVVATVAVGIVVGGWTWWLAAVAGVLTLVYLIALRNQVRQEKALLRRRVQHLRRARLGVRNAADEELAIPRNLRRPGAVVIESDDDSPDFVHLPVHDGDDRFDDEPPMTRRTDELAARRVS</sequence>
<feature type="region of interest" description="Disordered" evidence="1">
    <location>
        <begin position="47"/>
        <end position="78"/>
    </location>
</feature>
<dbReference type="AlphaFoldDB" id="A0A0F6TA50"/>
<reference evidence="3 4" key="1">
    <citation type="journal article" date="2015" name="Genome Announc.">
        <title>Complete Genome Sequence of Corynebacterium camporealensis DSM 44610, Isolated from the Milk of a Manchega Sheep with Subclinical Mastitis.</title>
        <authorList>
            <person name="Ruckert C."/>
            <person name="Albersmeier A."/>
            <person name="Winkler A."/>
            <person name="Tauch A."/>
        </authorList>
    </citation>
    <scope>NUCLEOTIDE SEQUENCE [LARGE SCALE GENOMIC DNA]</scope>
    <source>
        <strain evidence="3 4">DSM 44610</strain>
    </source>
</reference>
<keyword evidence="2" id="KW-1133">Transmembrane helix</keyword>
<name>A0A0F6TA50_9CORY</name>
<dbReference type="Proteomes" id="UP000033566">
    <property type="component" value="Chromosome"/>
</dbReference>
<gene>
    <name evidence="3" type="ORF">UL81_03845</name>
</gene>
<evidence type="ECO:0000256" key="1">
    <source>
        <dbReference type="SAM" id="MobiDB-lite"/>
    </source>
</evidence>
<protein>
    <submittedName>
        <fullName evidence="3">Uncharacterized protein</fullName>
    </submittedName>
</protein>
<dbReference type="RefSeq" id="WP_046453276.1">
    <property type="nucleotide sequence ID" value="NZ_CP011311.1"/>
</dbReference>
<dbReference type="NCBIfam" id="NF045516">
    <property type="entry name" value="GlpR"/>
    <property type="match status" value="1"/>
</dbReference>
<feature type="compositionally biased region" description="Basic and acidic residues" evidence="1">
    <location>
        <begin position="342"/>
        <end position="356"/>
    </location>
</feature>
<dbReference type="OrthoDB" id="3696421at2"/>
<evidence type="ECO:0000313" key="4">
    <source>
        <dbReference type="Proteomes" id="UP000033566"/>
    </source>
</evidence>
<feature type="region of interest" description="Disordered" evidence="1">
    <location>
        <begin position="330"/>
        <end position="356"/>
    </location>
</feature>
<dbReference type="PATRIC" id="fig|161896.4.peg.755"/>
<evidence type="ECO:0000256" key="2">
    <source>
        <dbReference type="SAM" id="Phobius"/>
    </source>
</evidence>
<feature type="transmembrane region" description="Helical" evidence="2">
    <location>
        <begin position="253"/>
        <end position="273"/>
    </location>
</feature>
<keyword evidence="2" id="KW-0812">Transmembrane</keyword>
<evidence type="ECO:0000313" key="3">
    <source>
        <dbReference type="EMBL" id="AKE38744.1"/>
    </source>
</evidence>